<evidence type="ECO:0000259" key="4">
    <source>
        <dbReference type="PROSITE" id="PS50240"/>
    </source>
</evidence>
<dbReference type="InterPro" id="IPR050430">
    <property type="entry name" value="Peptidase_S1"/>
</dbReference>
<evidence type="ECO:0000256" key="1">
    <source>
        <dbReference type="ARBA" id="ARBA00007664"/>
    </source>
</evidence>
<reference evidence="5 6" key="1">
    <citation type="journal article" date="2010" name="Cell">
        <title>The genome of Naegleria gruberi illuminates early eukaryotic versatility.</title>
        <authorList>
            <person name="Fritz-Laylin L.K."/>
            <person name="Prochnik S.E."/>
            <person name="Ginger M.L."/>
            <person name="Dacks J.B."/>
            <person name="Carpenter M.L."/>
            <person name="Field M.C."/>
            <person name="Kuo A."/>
            <person name="Paredez A."/>
            <person name="Chapman J."/>
            <person name="Pham J."/>
            <person name="Shu S."/>
            <person name="Neupane R."/>
            <person name="Cipriano M."/>
            <person name="Mancuso J."/>
            <person name="Tu H."/>
            <person name="Salamov A."/>
            <person name="Lindquist E."/>
            <person name="Shapiro H."/>
            <person name="Lucas S."/>
            <person name="Grigoriev I.V."/>
            <person name="Cande W.Z."/>
            <person name="Fulton C."/>
            <person name="Rokhsar D.S."/>
            <person name="Dawson S.C."/>
        </authorList>
    </citation>
    <scope>NUCLEOTIDE SEQUENCE [LARGE SCALE GENOMIC DNA]</scope>
    <source>
        <strain evidence="5 6">NEG-M</strain>
    </source>
</reference>
<dbReference type="EMBL" id="GG738894">
    <property type="protein sequence ID" value="EFC40213.1"/>
    <property type="molecule type" value="Genomic_DNA"/>
</dbReference>
<accession>D2VSM0</accession>
<dbReference type="GeneID" id="8855709"/>
<dbReference type="InParanoid" id="D2VSM0"/>
<evidence type="ECO:0000313" key="6">
    <source>
        <dbReference type="Proteomes" id="UP000006671"/>
    </source>
</evidence>
<evidence type="ECO:0000313" key="5">
    <source>
        <dbReference type="EMBL" id="EFC40213.1"/>
    </source>
</evidence>
<dbReference type="KEGG" id="ngr:NAEGRDRAFT_71987"/>
<dbReference type="PRINTS" id="PR00722">
    <property type="entry name" value="CHYMOTRYPSIN"/>
</dbReference>
<keyword evidence="2" id="KW-1015">Disulfide bond</keyword>
<keyword evidence="6" id="KW-1185">Reference proteome</keyword>
<name>D2VSM0_NAEGR</name>
<dbReference type="PANTHER" id="PTHR24276">
    <property type="entry name" value="POLYSERASE-RELATED"/>
    <property type="match status" value="1"/>
</dbReference>
<dbReference type="eggNOG" id="KOG3627">
    <property type="taxonomic scope" value="Eukaryota"/>
</dbReference>
<dbReference type="SUPFAM" id="SSF50494">
    <property type="entry name" value="Trypsin-like serine proteases"/>
    <property type="match status" value="1"/>
</dbReference>
<dbReference type="PROSITE" id="PS50240">
    <property type="entry name" value="TRYPSIN_DOM"/>
    <property type="match status" value="1"/>
</dbReference>
<dbReference type="Pfam" id="PF00089">
    <property type="entry name" value="Trypsin"/>
    <property type="match status" value="1"/>
</dbReference>
<dbReference type="Gene3D" id="2.40.10.10">
    <property type="entry name" value="Trypsin-like serine proteases"/>
    <property type="match status" value="1"/>
</dbReference>
<feature type="domain" description="Peptidase S1" evidence="4">
    <location>
        <begin position="42"/>
        <end position="224"/>
    </location>
</feature>
<dbReference type="AlphaFoldDB" id="D2VSM0"/>
<dbReference type="InterPro" id="IPR043504">
    <property type="entry name" value="Peptidase_S1_PA_chymotrypsin"/>
</dbReference>
<keyword evidence="3" id="KW-0732">Signal</keyword>
<organism evidence="6">
    <name type="scientific">Naegleria gruberi</name>
    <name type="common">Amoeba</name>
    <dbReference type="NCBI Taxonomy" id="5762"/>
    <lineage>
        <taxon>Eukaryota</taxon>
        <taxon>Discoba</taxon>
        <taxon>Heterolobosea</taxon>
        <taxon>Tetramitia</taxon>
        <taxon>Eutetramitia</taxon>
        <taxon>Vahlkampfiidae</taxon>
        <taxon>Naegleria</taxon>
    </lineage>
</organism>
<sequence>MLIGGSSNSGRKRTLALLLLSIVALISKLSTAQQLKVRDSKVSNGEKASTNEFPFIVSLQQADDISAKSYSHTCGASIINSKYLLSAAHCFSPPDTLPWIAVYGGNSVSDVQRKYIKIKNIHVHPQYSDSNNNVVNDIAILELESAMTLDGKTAKAAYLEIGSIPIGFSSIVAGWGTTVDTQPLPTDLMKVTVPVVDMSKCNAINLDASSPKQICAGDGKGHDR</sequence>
<dbReference type="InterPro" id="IPR018114">
    <property type="entry name" value="TRYPSIN_HIS"/>
</dbReference>
<evidence type="ECO:0000256" key="2">
    <source>
        <dbReference type="ARBA" id="ARBA00023157"/>
    </source>
</evidence>
<dbReference type="VEuPathDB" id="AmoebaDB:NAEGRDRAFT_71987"/>
<gene>
    <name evidence="5" type="ORF">NAEGRDRAFT_71987</name>
</gene>
<dbReference type="GO" id="GO:0006508">
    <property type="term" value="P:proteolysis"/>
    <property type="evidence" value="ECO:0007669"/>
    <property type="project" value="InterPro"/>
</dbReference>
<proteinExistence type="inferred from homology"/>
<evidence type="ECO:0000256" key="3">
    <source>
        <dbReference type="SAM" id="SignalP"/>
    </source>
</evidence>
<dbReference type="STRING" id="5762.D2VSM0"/>
<dbReference type="GO" id="GO:0004252">
    <property type="term" value="F:serine-type endopeptidase activity"/>
    <property type="evidence" value="ECO:0007669"/>
    <property type="project" value="InterPro"/>
</dbReference>
<feature type="chain" id="PRO_5003038672" evidence="3">
    <location>
        <begin position="33"/>
        <end position="224"/>
    </location>
</feature>
<protein>
    <submittedName>
        <fullName evidence="5">Predicted protein</fullName>
    </submittedName>
</protein>
<dbReference type="PROSITE" id="PS00134">
    <property type="entry name" value="TRYPSIN_HIS"/>
    <property type="match status" value="1"/>
</dbReference>
<dbReference type="Proteomes" id="UP000006671">
    <property type="component" value="Unassembled WGS sequence"/>
</dbReference>
<dbReference type="RefSeq" id="XP_002672957.1">
    <property type="nucleotide sequence ID" value="XM_002672911.1"/>
</dbReference>
<dbReference type="SMART" id="SM00020">
    <property type="entry name" value="Tryp_SPc"/>
    <property type="match status" value="1"/>
</dbReference>
<dbReference type="OrthoDB" id="10012881at2759"/>
<dbReference type="InterPro" id="IPR001314">
    <property type="entry name" value="Peptidase_S1A"/>
</dbReference>
<dbReference type="CDD" id="cd00190">
    <property type="entry name" value="Tryp_SPc"/>
    <property type="match status" value="1"/>
</dbReference>
<comment type="similarity">
    <text evidence="1">Belongs to the peptidase S1 family.</text>
</comment>
<dbReference type="FunFam" id="2.40.10.10:FF:000068">
    <property type="entry name" value="transmembrane protease serine 2"/>
    <property type="match status" value="1"/>
</dbReference>
<dbReference type="InterPro" id="IPR009003">
    <property type="entry name" value="Peptidase_S1_PA"/>
</dbReference>
<feature type="signal peptide" evidence="3">
    <location>
        <begin position="1"/>
        <end position="32"/>
    </location>
</feature>
<dbReference type="PANTHER" id="PTHR24276:SF98">
    <property type="entry name" value="FI18310P1-RELATED"/>
    <property type="match status" value="1"/>
</dbReference>
<dbReference type="InterPro" id="IPR001254">
    <property type="entry name" value="Trypsin_dom"/>
</dbReference>